<keyword evidence="2" id="KW-0378">Hydrolase</keyword>
<proteinExistence type="inferred from homology"/>
<dbReference type="Pfam" id="PF00561">
    <property type="entry name" value="Abhydrolase_1"/>
    <property type="match status" value="1"/>
</dbReference>
<organism evidence="4 5">
    <name type="scientific">Gossypium raimondii</name>
    <name type="common">Peruvian cotton</name>
    <name type="synonym">Gossypium klotzschianum subsp. raimondii</name>
    <dbReference type="NCBI Taxonomy" id="29730"/>
    <lineage>
        <taxon>Eukaryota</taxon>
        <taxon>Viridiplantae</taxon>
        <taxon>Streptophyta</taxon>
        <taxon>Embryophyta</taxon>
        <taxon>Tracheophyta</taxon>
        <taxon>Spermatophyta</taxon>
        <taxon>Magnoliopsida</taxon>
        <taxon>eudicotyledons</taxon>
        <taxon>Gunneridae</taxon>
        <taxon>Pentapetalae</taxon>
        <taxon>rosids</taxon>
        <taxon>malvids</taxon>
        <taxon>Malvales</taxon>
        <taxon>Malvaceae</taxon>
        <taxon>Malvoideae</taxon>
        <taxon>Gossypium</taxon>
    </lineage>
</organism>
<keyword evidence="5" id="KW-1185">Reference proteome</keyword>
<dbReference type="KEGG" id="gra:105768737"/>
<evidence type="ECO:0000256" key="1">
    <source>
        <dbReference type="ARBA" id="ARBA00008645"/>
    </source>
</evidence>
<dbReference type="EMBL" id="CM001748">
    <property type="protein sequence ID" value="KJB54149.1"/>
    <property type="molecule type" value="Genomic_DNA"/>
</dbReference>
<dbReference type="PANTHER" id="PTHR43039">
    <property type="entry name" value="ESTERASE-RELATED"/>
    <property type="match status" value="1"/>
</dbReference>
<dbReference type="Gene3D" id="3.40.50.1820">
    <property type="entry name" value="alpha/beta hydrolase"/>
    <property type="match status" value="1"/>
</dbReference>
<evidence type="ECO:0000256" key="2">
    <source>
        <dbReference type="ARBA" id="ARBA00022801"/>
    </source>
</evidence>
<sequence>MSKLETSLQAAMNARIIGSGSETMILAHGFGGDQSLWDKILPYLTKHYHVLLFDWLCSGTVKDPNLYDPLKYASFDAFADDLIALMDELHLTSSVFVGHSMSGMIGCIASIKRPQLFSRLILIGASPRYITTDDYEGGFDGAAIDNMMSSIESDYGNWTSNFAKLLVDNNDPLSIEHYFKCLKSMNPEFVLPLAKAIFRSDERETLEKVTTPCTIVQVKNDLVVPNSVAYYMQKKIKGETTVEFVNADRHYPQLTAPLELIHVLSRVLGFEI</sequence>
<feature type="domain" description="AB hydrolase-1" evidence="3">
    <location>
        <begin position="23"/>
        <end position="255"/>
    </location>
</feature>
<dbReference type="FunFam" id="3.40.50.1820:FF:000042">
    <property type="entry name" value="probable strigolactone esterase DAD2"/>
    <property type="match status" value="1"/>
</dbReference>
<evidence type="ECO:0000313" key="5">
    <source>
        <dbReference type="Proteomes" id="UP000032304"/>
    </source>
</evidence>
<dbReference type="OMA" id="RMRPWCA"/>
<gene>
    <name evidence="4" type="ORF">B456_009G023000</name>
</gene>
<dbReference type="GO" id="GO:0016787">
    <property type="term" value="F:hydrolase activity"/>
    <property type="evidence" value="ECO:0007669"/>
    <property type="project" value="UniProtKB-KW"/>
</dbReference>
<dbReference type="InterPro" id="IPR029058">
    <property type="entry name" value="AB_hydrolase_fold"/>
</dbReference>
<dbReference type="eggNOG" id="ENOG502QUXK">
    <property type="taxonomic scope" value="Eukaryota"/>
</dbReference>
<reference evidence="4 5" key="1">
    <citation type="journal article" date="2012" name="Nature">
        <title>Repeated polyploidization of Gossypium genomes and the evolution of spinnable cotton fibres.</title>
        <authorList>
            <person name="Paterson A.H."/>
            <person name="Wendel J.F."/>
            <person name="Gundlach H."/>
            <person name="Guo H."/>
            <person name="Jenkins J."/>
            <person name="Jin D."/>
            <person name="Llewellyn D."/>
            <person name="Showmaker K.C."/>
            <person name="Shu S."/>
            <person name="Udall J."/>
            <person name="Yoo M.J."/>
            <person name="Byers R."/>
            <person name="Chen W."/>
            <person name="Doron-Faigenboim A."/>
            <person name="Duke M.V."/>
            <person name="Gong L."/>
            <person name="Grimwood J."/>
            <person name="Grover C."/>
            <person name="Grupp K."/>
            <person name="Hu G."/>
            <person name="Lee T.H."/>
            <person name="Li J."/>
            <person name="Lin L."/>
            <person name="Liu T."/>
            <person name="Marler B.S."/>
            <person name="Page J.T."/>
            <person name="Roberts A.W."/>
            <person name="Romanel E."/>
            <person name="Sanders W.S."/>
            <person name="Szadkowski E."/>
            <person name="Tan X."/>
            <person name="Tang H."/>
            <person name="Xu C."/>
            <person name="Wang J."/>
            <person name="Wang Z."/>
            <person name="Zhang D."/>
            <person name="Zhang L."/>
            <person name="Ashrafi H."/>
            <person name="Bedon F."/>
            <person name="Bowers J.E."/>
            <person name="Brubaker C.L."/>
            <person name="Chee P.W."/>
            <person name="Das S."/>
            <person name="Gingle A.R."/>
            <person name="Haigler C.H."/>
            <person name="Harker D."/>
            <person name="Hoffmann L.V."/>
            <person name="Hovav R."/>
            <person name="Jones D.C."/>
            <person name="Lemke C."/>
            <person name="Mansoor S."/>
            <person name="ur Rahman M."/>
            <person name="Rainville L.N."/>
            <person name="Rambani A."/>
            <person name="Reddy U.K."/>
            <person name="Rong J.K."/>
            <person name="Saranga Y."/>
            <person name="Scheffler B.E."/>
            <person name="Scheffler J.A."/>
            <person name="Stelly D.M."/>
            <person name="Triplett B.A."/>
            <person name="Van Deynze A."/>
            <person name="Vaslin M.F."/>
            <person name="Waghmare V.N."/>
            <person name="Walford S.A."/>
            <person name="Wright R.J."/>
            <person name="Zaki E.A."/>
            <person name="Zhang T."/>
            <person name="Dennis E.S."/>
            <person name="Mayer K.F."/>
            <person name="Peterson D.G."/>
            <person name="Rokhsar D.S."/>
            <person name="Wang X."/>
            <person name="Schmutz J."/>
        </authorList>
    </citation>
    <scope>NUCLEOTIDE SEQUENCE [LARGE SCALE GENOMIC DNA]</scope>
</reference>
<comment type="similarity">
    <text evidence="1">Belongs to the AB hydrolase superfamily.</text>
</comment>
<dbReference type="Proteomes" id="UP000032304">
    <property type="component" value="Chromosome 9"/>
</dbReference>
<dbReference type="SUPFAM" id="SSF53474">
    <property type="entry name" value="alpha/beta-Hydrolases"/>
    <property type="match status" value="1"/>
</dbReference>
<dbReference type="AlphaFoldDB" id="A0A0D2TC16"/>
<dbReference type="OrthoDB" id="408373at2759"/>
<dbReference type="STRING" id="29730.A0A0D2TC16"/>
<evidence type="ECO:0000313" key="4">
    <source>
        <dbReference type="EMBL" id="KJB54149.1"/>
    </source>
</evidence>
<dbReference type="Gramene" id="KJB54149">
    <property type="protein sequence ID" value="KJB54149"/>
    <property type="gene ID" value="B456_009G023000"/>
</dbReference>
<dbReference type="InterPro" id="IPR000073">
    <property type="entry name" value="AB_hydrolase_1"/>
</dbReference>
<protein>
    <recommendedName>
        <fullName evidence="3">AB hydrolase-1 domain-containing protein</fullName>
    </recommendedName>
</protein>
<evidence type="ECO:0000259" key="3">
    <source>
        <dbReference type="Pfam" id="PF00561"/>
    </source>
</evidence>
<accession>A0A0D2TC16</accession>
<name>A0A0D2TC16_GOSRA</name>